<keyword evidence="4" id="KW-1185">Reference proteome</keyword>
<protein>
    <recommendedName>
        <fullName evidence="5">Cell division protein FtsL</fullName>
    </recommendedName>
</protein>
<keyword evidence="2" id="KW-0472">Membrane</keyword>
<name>A0A290QEJ6_9BACT</name>
<evidence type="ECO:0000256" key="1">
    <source>
        <dbReference type="SAM" id="Coils"/>
    </source>
</evidence>
<reference evidence="3 4" key="1">
    <citation type="submission" date="2017-09" db="EMBL/GenBank/DDBJ databases">
        <title>Complete genome sequence of Verrucomicrobial strain HZ-65, isolated from freshwater.</title>
        <authorList>
            <person name="Choi A."/>
        </authorList>
    </citation>
    <scope>NUCLEOTIDE SEQUENCE [LARGE SCALE GENOMIC DNA]</scope>
    <source>
        <strain evidence="3 4">HZ-65</strain>
    </source>
</reference>
<dbReference type="RefSeq" id="WP_096056317.1">
    <property type="nucleotide sequence ID" value="NZ_CP023344.1"/>
</dbReference>
<keyword evidence="1" id="KW-0175">Coiled coil</keyword>
<feature type="transmembrane region" description="Helical" evidence="2">
    <location>
        <begin position="13"/>
        <end position="34"/>
    </location>
</feature>
<evidence type="ECO:0000313" key="3">
    <source>
        <dbReference type="EMBL" id="ATC64686.1"/>
    </source>
</evidence>
<dbReference type="EMBL" id="CP023344">
    <property type="protein sequence ID" value="ATC64686.1"/>
    <property type="molecule type" value="Genomic_DNA"/>
</dbReference>
<proteinExistence type="predicted"/>
<keyword evidence="2" id="KW-1133">Transmembrane helix</keyword>
<gene>
    <name evidence="3" type="ORF">CMV30_12365</name>
</gene>
<dbReference type="KEGG" id="vbh:CMV30_12365"/>
<keyword evidence="2" id="KW-0812">Transmembrane</keyword>
<accession>A0A290QEJ6</accession>
<dbReference type="OrthoDB" id="193890at2"/>
<sequence length="132" mass="14892">MNKTGSQAFVNQLLIYTLVTICLSGSVGLASVWMQQQIATASNSIKQLETRTAEIERRRGELNVEIASEQSPTKLEQRNKAWALGLVQPTEQQIERISESPEHRLQRKRNDERFAGESLSFFPVRYVAGGSR</sequence>
<feature type="coiled-coil region" evidence="1">
    <location>
        <begin position="38"/>
        <end position="65"/>
    </location>
</feature>
<dbReference type="Proteomes" id="UP000217265">
    <property type="component" value="Chromosome"/>
</dbReference>
<dbReference type="AlphaFoldDB" id="A0A290QEJ6"/>
<organism evidence="3 4">
    <name type="scientific">Nibricoccus aquaticus</name>
    <dbReference type="NCBI Taxonomy" id="2576891"/>
    <lineage>
        <taxon>Bacteria</taxon>
        <taxon>Pseudomonadati</taxon>
        <taxon>Verrucomicrobiota</taxon>
        <taxon>Opitutia</taxon>
        <taxon>Opitutales</taxon>
        <taxon>Opitutaceae</taxon>
        <taxon>Nibricoccus</taxon>
    </lineage>
</organism>
<evidence type="ECO:0000256" key="2">
    <source>
        <dbReference type="SAM" id="Phobius"/>
    </source>
</evidence>
<evidence type="ECO:0008006" key="5">
    <source>
        <dbReference type="Google" id="ProtNLM"/>
    </source>
</evidence>
<evidence type="ECO:0000313" key="4">
    <source>
        <dbReference type="Proteomes" id="UP000217265"/>
    </source>
</evidence>